<evidence type="ECO:0000313" key="2">
    <source>
        <dbReference type="Proteomes" id="UP000790709"/>
    </source>
</evidence>
<keyword evidence="2" id="KW-1185">Reference proteome</keyword>
<comment type="caution">
    <text evidence="1">The sequence shown here is derived from an EMBL/GenBank/DDBJ whole genome shotgun (WGS) entry which is preliminary data.</text>
</comment>
<protein>
    <submittedName>
        <fullName evidence="1">Uncharacterized protein</fullName>
    </submittedName>
</protein>
<reference evidence="1" key="1">
    <citation type="journal article" date="2021" name="New Phytol.">
        <title>Evolutionary innovations through gain and loss of genes in the ectomycorrhizal Boletales.</title>
        <authorList>
            <person name="Wu G."/>
            <person name="Miyauchi S."/>
            <person name="Morin E."/>
            <person name="Kuo A."/>
            <person name="Drula E."/>
            <person name="Varga T."/>
            <person name="Kohler A."/>
            <person name="Feng B."/>
            <person name="Cao Y."/>
            <person name="Lipzen A."/>
            <person name="Daum C."/>
            <person name="Hundley H."/>
            <person name="Pangilinan J."/>
            <person name="Johnson J."/>
            <person name="Barry K."/>
            <person name="LaButti K."/>
            <person name="Ng V."/>
            <person name="Ahrendt S."/>
            <person name="Min B."/>
            <person name="Choi I.G."/>
            <person name="Park H."/>
            <person name="Plett J.M."/>
            <person name="Magnuson J."/>
            <person name="Spatafora J.W."/>
            <person name="Nagy L.G."/>
            <person name="Henrissat B."/>
            <person name="Grigoriev I.V."/>
            <person name="Yang Z.L."/>
            <person name="Xu J."/>
            <person name="Martin F.M."/>
        </authorList>
    </citation>
    <scope>NUCLEOTIDE SEQUENCE</scope>
    <source>
        <strain evidence="1">KUC20120723A-06</strain>
    </source>
</reference>
<proteinExistence type="predicted"/>
<evidence type="ECO:0000313" key="1">
    <source>
        <dbReference type="EMBL" id="KAH7920323.1"/>
    </source>
</evidence>
<dbReference type="EMBL" id="MU266588">
    <property type="protein sequence ID" value="KAH7920323.1"/>
    <property type="molecule type" value="Genomic_DNA"/>
</dbReference>
<name>A0ACB8B634_9AGAM</name>
<gene>
    <name evidence="1" type="ORF">BV22DRAFT_1039973</name>
</gene>
<sequence>MVSFKAAPLATVALAAVANAVKCSNHGDSYAFCVYKAYEFDSKLGSKNYHGNSDCGKCHTIDIHPVGSFVYLGRDTITMFSGRDCTGLLGKSSADWYKPATSVQGRFMQSYNVC</sequence>
<dbReference type="Proteomes" id="UP000790709">
    <property type="component" value="Unassembled WGS sequence"/>
</dbReference>
<accession>A0ACB8B634</accession>
<organism evidence="1 2">
    <name type="scientific">Leucogyrophana mollusca</name>
    <dbReference type="NCBI Taxonomy" id="85980"/>
    <lineage>
        <taxon>Eukaryota</taxon>
        <taxon>Fungi</taxon>
        <taxon>Dikarya</taxon>
        <taxon>Basidiomycota</taxon>
        <taxon>Agaricomycotina</taxon>
        <taxon>Agaricomycetes</taxon>
        <taxon>Agaricomycetidae</taxon>
        <taxon>Boletales</taxon>
        <taxon>Boletales incertae sedis</taxon>
        <taxon>Leucogyrophana</taxon>
    </lineage>
</organism>